<keyword evidence="2" id="KW-0732">Signal</keyword>
<dbReference type="OrthoDB" id="9122461at2"/>
<dbReference type="Gene3D" id="1.10.390.30">
    <property type="entry name" value="Peptidase M60, enhancin-like domain 3"/>
    <property type="match status" value="1"/>
</dbReference>
<dbReference type="PROSITE" id="PS51723">
    <property type="entry name" value="PEPTIDASE_M60"/>
    <property type="match status" value="1"/>
</dbReference>
<accession>A0A0J1H916</accession>
<dbReference type="Gene3D" id="2.60.120.1250">
    <property type="entry name" value="Peptidase M60, enhancin-like domain 1"/>
    <property type="match status" value="1"/>
</dbReference>
<organism evidence="4 5">
    <name type="scientific">Photobacterium ganghwense</name>
    <dbReference type="NCBI Taxonomy" id="320778"/>
    <lineage>
        <taxon>Bacteria</taxon>
        <taxon>Pseudomonadati</taxon>
        <taxon>Pseudomonadota</taxon>
        <taxon>Gammaproteobacteria</taxon>
        <taxon>Vibrionales</taxon>
        <taxon>Vibrionaceae</taxon>
        <taxon>Photobacterium</taxon>
    </lineage>
</organism>
<dbReference type="Pfam" id="PF17291">
    <property type="entry name" value="M60-like_N"/>
    <property type="match status" value="1"/>
</dbReference>
<dbReference type="NCBIfam" id="NF038322">
    <property type="entry name" value="ImpA_fam_HExGH"/>
    <property type="match status" value="1"/>
</dbReference>
<feature type="compositionally biased region" description="Polar residues" evidence="1">
    <location>
        <begin position="40"/>
        <end position="54"/>
    </location>
</feature>
<evidence type="ECO:0000256" key="2">
    <source>
        <dbReference type="SAM" id="SignalP"/>
    </source>
</evidence>
<dbReference type="InterPro" id="IPR035423">
    <property type="entry name" value="M60-like_N"/>
</dbReference>
<feature type="signal peptide" evidence="2">
    <location>
        <begin position="1"/>
        <end position="20"/>
    </location>
</feature>
<name>A0A0J1H916_9GAMM</name>
<comment type="caution">
    <text evidence="4">The sequence shown here is derived from an EMBL/GenBank/DDBJ whole genome shotgun (WGS) entry which is preliminary data.</text>
</comment>
<dbReference type="PATRIC" id="fig|320778.3.peg.3340"/>
<dbReference type="STRING" id="320778.ABT57_15355"/>
<feature type="region of interest" description="Disordered" evidence="1">
    <location>
        <begin position="24"/>
        <end position="74"/>
    </location>
</feature>
<dbReference type="SMART" id="SM01276">
    <property type="entry name" value="M60-like"/>
    <property type="match status" value="1"/>
</dbReference>
<gene>
    <name evidence="4" type="ORF">ABT57_15355</name>
</gene>
<evidence type="ECO:0000256" key="1">
    <source>
        <dbReference type="SAM" id="MobiDB-lite"/>
    </source>
</evidence>
<evidence type="ECO:0000313" key="5">
    <source>
        <dbReference type="Proteomes" id="UP000035909"/>
    </source>
</evidence>
<protein>
    <recommendedName>
        <fullName evidence="3">Peptidase M60 domain-containing protein</fullName>
    </recommendedName>
</protein>
<sequence>MQLRLAIKQLLLLGALTPLAACGGGGGDEPVTTDKETGGIVQNGNESENQGDNQPETPSEPETTPDPDTTPEPSYLISVKVSDKVTITPESVKAKAGERYTFDVAVDEGYKLNGIAGCNGQWQPDSQQYVTGAIAGDCEITPSLTSLVEQAISQEDHTLASADALIEYSLDQLKLATARQASLIPQFYQGVGDTISWHPTHDSITFTSFLPESNVEVLRSTQNEAGKPSAKGLIYAGEQNGHRYMAMAGNMFSVDRNAQTDTLLNNLVVWLTHRNEMTTEPLKVITSHVSSRADSWYFPHNENIRKWLNEFYPNNHTINTSNSCEYEALSACIDTQQPDMIIFSDIDRDGRGYAGVAAAIEKAKQRQIPIIVVNHERFASPMASPLYSYMGLAGEGNYWSEHHAANASVEEQKSLPATLRAVSELLPRLEQGAFDISVLDSCNKNFLYCDDVAFNQAFKTAADWYRQSVSAMDSYGLDAFTKDEFRLISAGLLLADKYRASIDYPIDQSEQGAWQQAMFADWVVSYKRAHNLAQPDLGEFVTDKSQVVKGANAHYRYPAVVNTQQTFSVPYTKQWTTTGWYALPGQTITLTRQDNSSATASIKLNYHRSNTNRAYQQKVYRGPLELAQQRLSIASGETVTFSTPYGGPVYLYLEGSASPVSVTIAAQGVAKHPTIMDFSDPHEIARFNDTLNTTELPHVDLRTDGAEQHLRRDRFLDALGGQMPTVDDLLKAIEEDHLNAVYTLAGYKVQGKTLEQSLPVDVRMNCEALFGRDDCYDTKMHTRTIIQHANYDQNAHCGSGCSGNPWDAAWEIDPTGWGDNHELGHNLQTKRLNVHYVTEGNRDTWSEYGSRAGENSNNIFPYFVKWKTHYERDGQSTTITDGHMNHKDLFYVFMSDAAGVTNTQGERVVVDSRCQVMDSGADRFTVPWQSNDYAVHNGYRMAFYIQMALRLDKQLLTGGARLDNGFHVFTLLYQHSRIFGQFAGNENDWLANRERLGFSLFPYSGHLTYGNKTVQEIPGNDFMLVALSQLTDQDWRPYFDMFGLRYSSLAASQVALNAKSGAVTPGMYVLETDLPSAGMSADLEFLPLNITDGTTRWPRDLSSPTQCQL</sequence>
<proteinExistence type="predicted"/>
<dbReference type="AlphaFoldDB" id="A0A0J1H916"/>
<dbReference type="RefSeq" id="WP_047886067.1">
    <property type="nucleotide sequence ID" value="NZ_CP071326.1"/>
</dbReference>
<feature type="domain" description="Peptidase M60" evidence="3">
    <location>
        <begin position="573"/>
        <end position="899"/>
    </location>
</feature>
<dbReference type="EMBL" id="LDOU01000015">
    <property type="protein sequence ID" value="KLV08178.1"/>
    <property type="molecule type" value="Genomic_DNA"/>
</dbReference>
<dbReference type="Pfam" id="PF18642">
    <property type="entry name" value="IMPa_helical"/>
    <property type="match status" value="1"/>
</dbReference>
<reference evidence="4 5" key="1">
    <citation type="submission" date="2015-05" db="EMBL/GenBank/DDBJ databases">
        <title>Photobacterium galathea sp. nov.</title>
        <authorList>
            <person name="Machado H."/>
            <person name="Gram L."/>
        </authorList>
    </citation>
    <scope>NUCLEOTIDE SEQUENCE [LARGE SCALE GENOMIC DNA]</scope>
    <source>
        <strain evidence="4 5">DSM 22954</strain>
    </source>
</reference>
<dbReference type="InterPro" id="IPR041549">
    <property type="entry name" value="IMPa_helical"/>
</dbReference>
<dbReference type="Proteomes" id="UP000035909">
    <property type="component" value="Unassembled WGS sequence"/>
</dbReference>
<feature type="chain" id="PRO_5005252468" description="Peptidase M60 domain-containing protein" evidence="2">
    <location>
        <begin position="21"/>
        <end position="1109"/>
    </location>
</feature>
<dbReference type="InterPro" id="IPR042279">
    <property type="entry name" value="Pep_M60_3"/>
</dbReference>
<evidence type="ECO:0000313" key="4">
    <source>
        <dbReference type="EMBL" id="KLV08178.1"/>
    </source>
</evidence>
<evidence type="ECO:0000259" key="3">
    <source>
        <dbReference type="PROSITE" id="PS51723"/>
    </source>
</evidence>
<keyword evidence="5" id="KW-1185">Reference proteome</keyword>
<dbReference type="InterPro" id="IPR031161">
    <property type="entry name" value="Peptidase_M60_dom"/>
</dbReference>